<evidence type="ECO:0000313" key="3">
    <source>
        <dbReference type="EMBL" id="ANU28224.1"/>
    </source>
</evidence>
<accession>A0A1B1S4X2</accession>
<proteinExistence type="predicted"/>
<reference evidence="3" key="1">
    <citation type="submission" date="2016-10" db="EMBL/GenBank/DDBJ databases">
        <authorList>
            <person name="See-Too W.S."/>
        </authorList>
    </citation>
    <scope>NUCLEOTIDE SEQUENCE</scope>
    <source>
        <strain evidence="3">L10.15</strain>
    </source>
</reference>
<dbReference type="PANTHER" id="PTHR30383">
    <property type="entry name" value="THIOESTERASE 1/PROTEASE 1/LYSOPHOSPHOLIPASE L1"/>
    <property type="match status" value="1"/>
</dbReference>
<evidence type="ECO:0000256" key="1">
    <source>
        <dbReference type="SAM" id="SignalP"/>
    </source>
</evidence>
<feature type="chain" id="PRO_5039353257" evidence="1">
    <location>
        <begin position="22"/>
        <end position="265"/>
    </location>
</feature>
<dbReference type="OrthoDB" id="252349at2"/>
<dbReference type="Pfam" id="PF13472">
    <property type="entry name" value="Lipase_GDSL_2"/>
    <property type="match status" value="1"/>
</dbReference>
<feature type="signal peptide" evidence="1">
    <location>
        <begin position="1"/>
        <end position="21"/>
    </location>
</feature>
<keyword evidence="1" id="KW-0732">Signal</keyword>
<sequence>MKRILFIVVVLLCIVSGCSPSSIFGNDKAEPRKKPVNISFTVPPNFIPQSVVITALGDSLSQGVGDESNLGGYTGRIASEIRTWQGIKGVTVENTAKRGRRSDQLLAMLQQGKLTGPVGQADYLTLTIGGNDVMKIVKRDLFSLNIEAFDEELVLYENRFNQIITGIREMNPNAPLIVMGIYNPFSLVTDEVEEFDVIIDSYNEKMKNRVEADPQACFVPISDLFIGNKNLVYHSDFFHPNSKGYDLIAERMLKRMDECGLSYEE</sequence>
<protein>
    <submittedName>
        <fullName evidence="3">GDSL family lipase</fullName>
    </submittedName>
</protein>
<dbReference type="Gene3D" id="3.40.50.1110">
    <property type="entry name" value="SGNH hydrolase"/>
    <property type="match status" value="1"/>
</dbReference>
<dbReference type="PANTHER" id="PTHR30383:SF27">
    <property type="entry name" value="SPORE GERMINATION LIPASE LIPC"/>
    <property type="match status" value="1"/>
</dbReference>
<keyword evidence="4" id="KW-1185">Reference proteome</keyword>
<dbReference type="GO" id="GO:0004622">
    <property type="term" value="F:phosphatidylcholine lysophospholipase activity"/>
    <property type="evidence" value="ECO:0007669"/>
    <property type="project" value="TreeGrafter"/>
</dbReference>
<dbReference type="Proteomes" id="UP000053354">
    <property type="component" value="Chromosome"/>
</dbReference>
<dbReference type="RefSeq" id="WP_065524590.1">
    <property type="nucleotide sequence ID" value="NZ_CP016540.2"/>
</dbReference>
<evidence type="ECO:0000259" key="2">
    <source>
        <dbReference type="Pfam" id="PF13472"/>
    </source>
</evidence>
<dbReference type="AlphaFoldDB" id="A0A1B1S4X2"/>
<dbReference type="InterPro" id="IPR051532">
    <property type="entry name" value="Ester_Hydrolysis_Enzymes"/>
</dbReference>
<dbReference type="SUPFAM" id="SSF52266">
    <property type="entry name" value="SGNH hydrolase"/>
    <property type="match status" value="1"/>
</dbReference>
<evidence type="ECO:0000313" key="4">
    <source>
        <dbReference type="Proteomes" id="UP000053354"/>
    </source>
</evidence>
<dbReference type="STRING" id="1302659.I858_014630"/>
<dbReference type="PROSITE" id="PS51257">
    <property type="entry name" value="PROKAR_LIPOPROTEIN"/>
    <property type="match status" value="1"/>
</dbReference>
<dbReference type="InterPro" id="IPR013830">
    <property type="entry name" value="SGNH_hydro"/>
</dbReference>
<name>A0A1B1S4X2_9BACL</name>
<dbReference type="KEGG" id="pll:I858_014630"/>
<feature type="domain" description="SGNH hydrolase-type esterase" evidence="2">
    <location>
        <begin position="55"/>
        <end position="247"/>
    </location>
</feature>
<dbReference type="InterPro" id="IPR036514">
    <property type="entry name" value="SGNH_hydro_sf"/>
</dbReference>
<organism evidence="3 4">
    <name type="scientific">Planococcus versutus</name>
    <dbReference type="NCBI Taxonomy" id="1302659"/>
    <lineage>
        <taxon>Bacteria</taxon>
        <taxon>Bacillati</taxon>
        <taxon>Bacillota</taxon>
        <taxon>Bacilli</taxon>
        <taxon>Bacillales</taxon>
        <taxon>Caryophanaceae</taxon>
        <taxon>Planococcus</taxon>
    </lineage>
</organism>
<gene>
    <name evidence="3" type="ORF">I858_014630</name>
</gene>
<dbReference type="EMBL" id="CP016540">
    <property type="protein sequence ID" value="ANU28224.1"/>
    <property type="molecule type" value="Genomic_DNA"/>
</dbReference>